<reference evidence="2" key="1">
    <citation type="journal article" date="2019" name="Int. J. Syst. Evol. Microbiol.">
        <title>The Global Catalogue of Microorganisms (GCM) 10K type strain sequencing project: providing services to taxonomists for standard genome sequencing and annotation.</title>
        <authorList>
            <consortium name="The Broad Institute Genomics Platform"/>
            <consortium name="The Broad Institute Genome Sequencing Center for Infectious Disease"/>
            <person name="Wu L."/>
            <person name="Ma J."/>
        </authorList>
    </citation>
    <scope>NUCLEOTIDE SEQUENCE [LARGE SCALE GENOMIC DNA]</scope>
    <source>
        <strain evidence="2">JCM 17906</strain>
    </source>
</reference>
<evidence type="ECO:0000313" key="1">
    <source>
        <dbReference type="EMBL" id="GAA4538825.1"/>
    </source>
</evidence>
<name>A0ABP8RI75_9PSEU</name>
<organism evidence="1 2">
    <name type="scientific">Pseudonocardia xishanensis</name>
    <dbReference type="NCBI Taxonomy" id="630995"/>
    <lineage>
        <taxon>Bacteria</taxon>
        <taxon>Bacillati</taxon>
        <taxon>Actinomycetota</taxon>
        <taxon>Actinomycetes</taxon>
        <taxon>Pseudonocardiales</taxon>
        <taxon>Pseudonocardiaceae</taxon>
        <taxon>Pseudonocardia</taxon>
    </lineage>
</organism>
<dbReference type="InterPro" id="IPR019410">
    <property type="entry name" value="Methyltransf_16"/>
</dbReference>
<dbReference type="Pfam" id="PF10294">
    <property type="entry name" value="Methyltransf_16"/>
    <property type="match status" value="1"/>
</dbReference>
<gene>
    <name evidence="1" type="ORF">GCM10023175_09320</name>
</gene>
<dbReference type="CDD" id="cd02440">
    <property type="entry name" value="AdoMet_MTases"/>
    <property type="match status" value="1"/>
</dbReference>
<evidence type="ECO:0000313" key="2">
    <source>
        <dbReference type="Proteomes" id="UP001501598"/>
    </source>
</evidence>
<dbReference type="Proteomes" id="UP001501598">
    <property type="component" value="Unassembled WGS sequence"/>
</dbReference>
<evidence type="ECO:0008006" key="3">
    <source>
        <dbReference type="Google" id="ProtNLM"/>
    </source>
</evidence>
<dbReference type="Gene3D" id="3.40.50.150">
    <property type="entry name" value="Vaccinia Virus protein VP39"/>
    <property type="match status" value="1"/>
</dbReference>
<protein>
    <recommendedName>
        <fullName evidence="3">Nicotinamide N-methyase</fullName>
    </recommendedName>
</protein>
<accession>A0ABP8RI75</accession>
<keyword evidence="2" id="KW-1185">Reference proteome</keyword>
<dbReference type="PANTHER" id="PTHR14614">
    <property type="entry name" value="HEPATOCELLULAR CARCINOMA-ASSOCIATED ANTIGEN"/>
    <property type="match status" value="1"/>
</dbReference>
<proteinExistence type="predicted"/>
<dbReference type="EMBL" id="BAABGT010000014">
    <property type="protein sequence ID" value="GAA4538825.1"/>
    <property type="molecule type" value="Genomic_DNA"/>
</dbReference>
<sequence length="231" mass="24741">MPSAHSGFTTYDAAPDLDPELPEVPTGLLGVSRSAVELATGRIELLHPRDAMDLIYRQNFGMDGDEPPYWAQPWPCGVELAAAIAARDVRGARVLELGCGLALPSLAAAQGGARVLATDWAEGALEFATYNARRNGLRLDVAVCDWADPAAVLADGPWDLVLAADLLYAHDGLDALGALMPRLVTAGGELWLADQGRPPAREFLRGCERWADITTTTTPNPDVRVHRLAPR</sequence>
<dbReference type="PANTHER" id="PTHR14614:SF132">
    <property type="entry name" value="PROTEIN-LYSINE METHYLTRANSFERASE C42C1.13"/>
    <property type="match status" value="1"/>
</dbReference>
<dbReference type="SUPFAM" id="SSF53335">
    <property type="entry name" value="S-adenosyl-L-methionine-dependent methyltransferases"/>
    <property type="match status" value="1"/>
</dbReference>
<comment type="caution">
    <text evidence="1">The sequence shown here is derived from an EMBL/GenBank/DDBJ whole genome shotgun (WGS) entry which is preliminary data.</text>
</comment>
<dbReference type="RefSeq" id="WP_345413041.1">
    <property type="nucleotide sequence ID" value="NZ_BAABGT010000014.1"/>
</dbReference>
<dbReference type="InterPro" id="IPR029063">
    <property type="entry name" value="SAM-dependent_MTases_sf"/>
</dbReference>